<dbReference type="EMBL" id="JAHYIQ010000001">
    <property type="protein sequence ID" value="KAK1137026.1"/>
    <property type="molecule type" value="Genomic_DNA"/>
</dbReference>
<accession>A0AA40GFR0</accession>
<keyword evidence="2" id="KW-1185">Reference proteome</keyword>
<organism evidence="1 2">
    <name type="scientific">Melipona bicolor</name>
    <dbReference type="NCBI Taxonomy" id="60889"/>
    <lineage>
        <taxon>Eukaryota</taxon>
        <taxon>Metazoa</taxon>
        <taxon>Ecdysozoa</taxon>
        <taxon>Arthropoda</taxon>
        <taxon>Hexapoda</taxon>
        <taxon>Insecta</taxon>
        <taxon>Pterygota</taxon>
        <taxon>Neoptera</taxon>
        <taxon>Endopterygota</taxon>
        <taxon>Hymenoptera</taxon>
        <taxon>Apocrita</taxon>
        <taxon>Aculeata</taxon>
        <taxon>Apoidea</taxon>
        <taxon>Anthophila</taxon>
        <taxon>Apidae</taxon>
        <taxon>Melipona</taxon>
    </lineage>
</organism>
<sequence>MPERMPGATGSAYALNRTDVLKVSKLDEIIRRSFCTLINYEVGEVRLFGHEATVNEQQLILVYVNRPRPYHNTVRRSLALNFPGEPGEGQNVVSQFQYLYGHGFPLTTRQQQTPNSQCSAQSLIS</sequence>
<reference evidence="1" key="1">
    <citation type="submission" date="2021-10" db="EMBL/GenBank/DDBJ databases">
        <title>Melipona bicolor Genome sequencing and assembly.</title>
        <authorList>
            <person name="Araujo N.S."/>
            <person name="Arias M.C."/>
        </authorList>
    </citation>
    <scope>NUCLEOTIDE SEQUENCE</scope>
    <source>
        <strain evidence="1">USP_2M_L1-L4_2017</strain>
        <tissue evidence="1">Whole body</tissue>
    </source>
</reference>
<evidence type="ECO:0000313" key="1">
    <source>
        <dbReference type="EMBL" id="KAK1137026.1"/>
    </source>
</evidence>
<dbReference type="AlphaFoldDB" id="A0AA40GFR0"/>
<protein>
    <submittedName>
        <fullName evidence="1">Uncharacterized protein</fullName>
    </submittedName>
</protein>
<evidence type="ECO:0000313" key="2">
    <source>
        <dbReference type="Proteomes" id="UP001177670"/>
    </source>
</evidence>
<comment type="caution">
    <text evidence="1">The sequence shown here is derived from an EMBL/GenBank/DDBJ whole genome shotgun (WGS) entry which is preliminary data.</text>
</comment>
<dbReference type="Proteomes" id="UP001177670">
    <property type="component" value="Unassembled WGS sequence"/>
</dbReference>
<gene>
    <name evidence="1" type="ORF">K0M31_001554</name>
</gene>
<name>A0AA40GFR0_9HYME</name>
<proteinExistence type="predicted"/>